<evidence type="ECO:0000313" key="3">
    <source>
        <dbReference type="Proteomes" id="UP001374803"/>
    </source>
</evidence>
<organism evidence="2 3">
    <name type="scientific">Pendulispora rubella</name>
    <dbReference type="NCBI Taxonomy" id="2741070"/>
    <lineage>
        <taxon>Bacteria</taxon>
        <taxon>Pseudomonadati</taxon>
        <taxon>Myxococcota</taxon>
        <taxon>Myxococcia</taxon>
        <taxon>Myxococcales</taxon>
        <taxon>Sorangiineae</taxon>
        <taxon>Pendulisporaceae</taxon>
        <taxon>Pendulispora</taxon>
    </lineage>
</organism>
<evidence type="ECO:0000256" key="1">
    <source>
        <dbReference type="SAM" id="Phobius"/>
    </source>
</evidence>
<reference evidence="2" key="1">
    <citation type="submission" date="2021-12" db="EMBL/GenBank/DDBJ databases">
        <title>Discovery of the Pendulisporaceae a myxobacterial family with distinct sporulation behavior and unique specialized metabolism.</title>
        <authorList>
            <person name="Garcia R."/>
            <person name="Popoff A."/>
            <person name="Bader C.D."/>
            <person name="Loehr J."/>
            <person name="Walesch S."/>
            <person name="Walt C."/>
            <person name="Boldt J."/>
            <person name="Bunk B."/>
            <person name="Haeckl F.J.F.P.J."/>
            <person name="Gunesch A.P."/>
            <person name="Birkelbach J."/>
            <person name="Nuebel U."/>
            <person name="Pietschmann T."/>
            <person name="Bach T."/>
            <person name="Mueller R."/>
        </authorList>
    </citation>
    <scope>NUCLEOTIDE SEQUENCE</scope>
    <source>
        <strain evidence="2">MSr11367</strain>
    </source>
</reference>
<proteinExistence type="predicted"/>
<evidence type="ECO:0000313" key="2">
    <source>
        <dbReference type="EMBL" id="WXB02450.1"/>
    </source>
</evidence>
<keyword evidence="3" id="KW-1185">Reference proteome</keyword>
<dbReference type="Proteomes" id="UP001374803">
    <property type="component" value="Chromosome"/>
</dbReference>
<dbReference type="RefSeq" id="WP_394832078.1">
    <property type="nucleotide sequence ID" value="NZ_CP089929.1"/>
</dbReference>
<keyword evidence="1" id="KW-0472">Membrane</keyword>
<evidence type="ECO:0008006" key="4">
    <source>
        <dbReference type="Google" id="ProtNLM"/>
    </source>
</evidence>
<keyword evidence="1" id="KW-1133">Transmembrane helix</keyword>
<dbReference type="EMBL" id="CP089983">
    <property type="protein sequence ID" value="WXB02450.1"/>
    <property type="molecule type" value="Genomic_DNA"/>
</dbReference>
<keyword evidence="1" id="KW-0812">Transmembrane</keyword>
<gene>
    <name evidence="2" type="ORF">LVJ94_36730</name>
</gene>
<name>A0ABZ2KV72_9BACT</name>
<sequence>MTLQMDRQPTRQIELQQQAEIARTRLFETLDVLDRRRHSVVRMGQQAKTVVAPVGLAVAGLLVVGITATAVRQHRALQRARHDWRRALVQRLVPEPPPQGFFSEAGRRVGLALLLLAANEFGKRLLRAL</sequence>
<protein>
    <recommendedName>
        <fullName evidence="4">DUF3618 domain-containing protein</fullName>
    </recommendedName>
</protein>
<feature type="transmembrane region" description="Helical" evidence="1">
    <location>
        <begin position="50"/>
        <end position="71"/>
    </location>
</feature>
<accession>A0ABZ2KV72</accession>